<comment type="similarity">
    <text evidence="5">Belongs to the creatininase superfamily.</text>
</comment>
<dbReference type="Proteomes" id="UP001284601">
    <property type="component" value="Unassembled WGS sequence"/>
</dbReference>
<dbReference type="Gene3D" id="3.40.50.10310">
    <property type="entry name" value="Creatininase"/>
    <property type="match status" value="1"/>
</dbReference>
<evidence type="ECO:0000256" key="4">
    <source>
        <dbReference type="ARBA" id="ARBA00022833"/>
    </source>
</evidence>
<proteinExistence type="inferred from homology"/>
<evidence type="ECO:0000313" key="6">
    <source>
        <dbReference type="EMBL" id="MDW5595844.1"/>
    </source>
</evidence>
<evidence type="ECO:0000313" key="7">
    <source>
        <dbReference type="Proteomes" id="UP001284601"/>
    </source>
</evidence>
<gene>
    <name evidence="6" type="ORF">R7226_15960</name>
</gene>
<keyword evidence="3" id="KW-0378">Hydrolase</keyword>
<name>A0ABU4HSW3_9ACTN</name>
<dbReference type="PANTHER" id="PTHR35005">
    <property type="entry name" value="3-DEHYDRO-SCYLLO-INOSOSE HYDROLASE"/>
    <property type="match status" value="1"/>
</dbReference>
<dbReference type="SUPFAM" id="SSF102215">
    <property type="entry name" value="Creatininase"/>
    <property type="match status" value="1"/>
</dbReference>
<evidence type="ECO:0000256" key="2">
    <source>
        <dbReference type="ARBA" id="ARBA00022723"/>
    </source>
</evidence>
<protein>
    <submittedName>
        <fullName evidence="6">Creatininase family protein</fullName>
    </submittedName>
</protein>
<dbReference type="Pfam" id="PF02633">
    <property type="entry name" value="Creatininase"/>
    <property type="match status" value="1"/>
</dbReference>
<dbReference type="InterPro" id="IPR024087">
    <property type="entry name" value="Creatininase-like_sf"/>
</dbReference>
<reference evidence="7" key="1">
    <citation type="submission" date="2023-07" db="EMBL/GenBank/DDBJ databases">
        <title>Conexibacter stalactiti sp. nov., isolated from stalactites in a lava cave and emended description of the genus Conexibacter.</title>
        <authorList>
            <person name="Lee S.D."/>
        </authorList>
    </citation>
    <scope>NUCLEOTIDE SEQUENCE [LARGE SCALE GENOMIC DNA]</scope>
    <source>
        <strain evidence="7">KCTC 39840</strain>
    </source>
</reference>
<keyword evidence="7" id="KW-1185">Reference proteome</keyword>
<comment type="cofactor">
    <cofactor evidence="1">
        <name>Zn(2+)</name>
        <dbReference type="ChEBI" id="CHEBI:29105"/>
    </cofactor>
</comment>
<keyword evidence="2" id="KW-0479">Metal-binding</keyword>
<evidence type="ECO:0000256" key="5">
    <source>
        <dbReference type="ARBA" id="ARBA00024029"/>
    </source>
</evidence>
<dbReference type="PANTHER" id="PTHR35005:SF1">
    <property type="entry name" value="2-AMINO-5-FORMYLAMINO-6-RIBOSYLAMINOPYRIMIDIN-4(3H)-ONE 5'-MONOPHOSPHATE DEFORMYLASE"/>
    <property type="match status" value="1"/>
</dbReference>
<organism evidence="6 7">
    <name type="scientific">Conexibacter stalactiti</name>
    <dbReference type="NCBI Taxonomy" id="1940611"/>
    <lineage>
        <taxon>Bacteria</taxon>
        <taxon>Bacillati</taxon>
        <taxon>Actinomycetota</taxon>
        <taxon>Thermoleophilia</taxon>
        <taxon>Solirubrobacterales</taxon>
        <taxon>Conexibacteraceae</taxon>
        <taxon>Conexibacter</taxon>
    </lineage>
</organism>
<evidence type="ECO:0000256" key="1">
    <source>
        <dbReference type="ARBA" id="ARBA00001947"/>
    </source>
</evidence>
<dbReference type="EMBL" id="JAWSTH010000041">
    <property type="protein sequence ID" value="MDW5595844.1"/>
    <property type="molecule type" value="Genomic_DNA"/>
</dbReference>
<sequence>MKLDDLSWPDVDAALGANTPVLLPFGSLEQHGPHLPFDTDTVCVQAVADRAASLSGALSLPALSYGAPSRPRSGGGPVFPLGAEIPLGVYFDVVRGIVLNLLQRGVTNLLMLSWHTENGVVLYDAAREAVSLAGTDAKVIALDSPGSFCKPETAKKIYVDGPVPGHFEHAGLIETSVMLALQADRVKPFGDVQAQLPSLKYDVIPQPDGAVSPTGSFTSPRNATAEIGNLLLDDVVPGLAGAIETEFSTRR</sequence>
<comment type="caution">
    <text evidence="6">The sequence shown here is derived from an EMBL/GenBank/DDBJ whole genome shotgun (WGS) entry which is preliminary data.</text>
</comment>
<reference evidence="6 7" key="2">
    <citation type="submission" date="2023-10" db="EMBL/GenBank/DDBJ databases">
        <authorList>
            <person name="Han X.F."/>
        </authorList>
    </citation>
    <scope>NUCLEOTIDE SEQUENCE [LARGE SCALE GENOMIC DNA]</scope>
    <source>
        <strain evidence="6 7">KCTC 39840</strain>
    </source>
</reference>
<evidence type="ECO:0000256" key="3">
    <source>
        <dbReference type="ARBA" id="ARBA00022801"/>
    </source>
</evidence>
<keyword evidence="4" id="KW-0862">Zinc</keyword>
<accession>A0ABU4HSW3</accession>
<dbReference type="RefSeq" id="WP_318598188.1">
    <property type="nucleotide sequence ID" value="NZ_JAWSTH010000041.1"/>
</dbReference>
<dbReference type="InterPro" id="IPR003785">
    <property type="entry name" value="Creatininase/forma_Hydrolase"/>
</dbReference>